<name>Q07NG5_RHOP5</name>
<dbReference type="eggNOG" id="ENOG5033GKK">
    <property type="taxonomic scope" value="Bacteria"/>
</dbReference>
<dbReference type="GO" id="GO:0016020">
    <property type="term" value="C:membrane"/>
    <property type="evidence" value="ECO:0007669"/>
    <property type="project" value="UniProtKB-SubCell"/>
</dbReference>
<evidence type="ECO:0000256" key="1">
    <source>
        <dbReference type="ARBA" id="ARBA00004167"/>
    </source>
</evidence>
<proteinExistence type="inferred from homology"/>
<keyword evidence="5" id="KW-0430">Lectin</keyword>
<dbReference type="EMBL" id="CP000463">
    <property type="protein sequence ID" value="ABJ06519.1"/>
    <property type="molecule type" value="Genomic_DNA"/>
</dbReference>
<dbReference type="InterPro" id="IPR012413">
    <property type="entry name" value="BA14K"/>
</dbReference>
<reference evidence="8" key="1">
    <citation type="submission" date="2006-09" db="EMBL/GenBank/DDBJ databases">
        <title>Complete sequence of Rhodopseudomonas palustris BisA53.</title>
        <authorList>
            <consortium name="US DOE Joint Genome Institute"/>
            <person name="Copeland A."/>
            <person name="Lucas S."/>
            <person name="Lapidus A."/>
            <person name="Barry K."/>
            <person name="Detter J.C."/>
            <person name="Glavina del Rio T."/>
            <person name="Hammon N."/>
            <person name="Israni S."/>
            <person name="Dalin E."/>
            <person name="Tice H."/>
            <person name="Pitluck S."/>
            <person name="Chain P."/>
            <person name="Malfatti S."/>
            <person name="Shin M."/>
            <person name="Vergez L."/>
            <person name="Schmutz J."/>
            <person name="Larimer F."/>
            <person name="Land M."/>
            <person name="Hauser L."/>
            <person name="Pelletier D.A."/>
            <person name="Kyrpides N."/>
            <person name="Kim E."/>
            <person name="Harwood C.S."/>
            <person name="Oda Y."/>
            <person name="Richardson P."/>
        </authorList>
    </citation>
    <scope>NUCLEOTIDE SEQUENCE [LARGE SCALE GENOMIC DNA]</scope>
    <source>
        <strain evidence="8">BisA53</strain>
    </source>
</reference>
<keyword evidence="7" id="KW-1133">Transmembrane helix</keyword>
<comment type="subcellular location">
    <subcellularLocation>
        <location evidence="1">Membrane</location>
        <topology evidence="1">Single-pass membrane protein</topology>
    </subcellularLocation>
</comment>
<evidence type="ECO:0000256" key="5">
    <source>
        <dbReference type="ARBA" id="ARBA00022734"/>
    </source>
</evidence>
<comment type="function">
    <text evidence="6">Has immunoglobulin-binding and hemagglutination properties, and can bind to mannose. Essential for virulence. May be involved in LPS biosynthesis or polysaccharide transport.</text>
</comment>
<evidence type="ECO:0000256" key="2">
    <source>
        <dbReference type="ARBA" id="ARBA00010270"/>
    </source>
</evidence>
<feature type="transmembrane region" description="Helical" evidence="7">
    <location>
        <begin position="72"/>
        <end position="94"/>
    </location>
</feature>
<evidence type="ECO:0000256" key="3">
    <source>
        <dbReference type="ARBA" id="ARBA00020552"/>
    </source>
</evidence>
<accession>Q07NG5</accession>
<dbReference type="AlphaFoldDB" id="Q07NG5"/>
<dbReference type="Pfam" id="PF07886">
    <property type="entry name" value="BA14K"/>
    <property type="match status" value="1"/>
</dbReference>
<evidence type="ECO:0000313" key="8">
    <source>
        <dbReference type="EMBL" id="ABJ06519.1"/>
    </source>
</evidence>
<gene>
    <name evidence="8" type="ordered locus">RPE_2581</name>
</gene>
<dbReference type="GO" id="GO:0030246">
    <property type="term" value="F:carbohydrate binding"/>
    <property type="evidence" value="ECO:0007669"/>
    <property type="project" value="UniProtKB-KW"/>
</dbReference>
<sequence length="135" mass="13490">MKIRQSDGRARKLVTRVLATSVMLGMYAFGLIATTSLAMTAGSTSAYAQRGRGGGGGRGGGFRGGGRGRGGGGGAGAAVGLGIAGAIIGGAIIASQAEQARAAENAAGYCMRKYRSYNPETGTYIGRDGLERPCP</sequence>
<organism evidence="8">
    <name type="scientific">Rhodopseudomonas palustris (strain BisA53)</name>
    <dbReference type="NCBI Taxonomy" id="316055"/>
    <lineage>
        <taxon>Bacteria</taxon>
        <taxon>Pseudomonadati</taxon>
        <taxon>Pseudomonadota</taxon>
        <taxon>Alphaproteobacteria</taxon>
        <taxon>Hyphomicrobiales</taxon>
        <taxon>Nitrobacteraceae</taxon>
        <taxon>Rhodopseudomonas</taxon>
    </lineage>
</organism>
<protein>
    <recommendedName>
        <fullName evidence="3">Lectin-like protein BA14k</fullName>
    </recommendedName>
</protein>
<dbReference type="HOGENOM" id="CLU_1947163_0_0_5"/>
<keyword evidence="7" id="KW-0472">Membrane</keyword>
<evidence type="ECO:0000256" key="6">
    <source>
        <dbReference type="ARBA" id="ARBA00025321"/>
    </source>
</evidence>
<keyword evidence="4" id="KW-1003">Cell membrane</keyword>
<dbReference type="KEGG" id="rpe:RPE_2581"/>
<evidence type="ECO:0000256" key="4">
    <source>
        <dbReference type="ARBA" id="ARBA00022475"/>
    </source>
</evidence>
<evidence type="ECO:0000256" key="7">
    <source>
        <dbReference type="SAM" id="Phobius"/>
    </source>
</evidence>
<comment type="similarity">
    <text evidence="2">Belongs to the BA14k family.</text>
</comment>
<keyword evidence="7" id="KW-0812">Transmembrane</keyword>
<dbReference type="OrthoDB" id="8140163at2"/>